<name>A0A0U5G8C3_ASPCI</name>
<feature type="region of interest" description="Disordered" evidence="1">
    <location>
        <begin position="187"/>
        <end position="215"/>
    </location>
</feature>
<dbReference type="AlphaFoldDB" id="A0A0U5G8C3"/>
<protein>
    <submittedName>
        <fullName evidence="2">Uncharacterized protein</fullName>
    </submittedName>
</protein>
<proteinExistence type="predicted"/>
<dbReference type="EMBL" id="CDMC01000008">
    <property type="protein sequence ID" value="CEL06862.1"/>
    <property type="molecule type" value="Genomic_DNA"/>
</dbReference>
<evidence type="ECO:0000256" key="1">
    <source>
        <dbReference type="SAM" id="MobiDB-lite"/>
    </source>
</evidence>
<reference evidence="3" key="1">
    <citation type="journal article" date="2016" name="Genome Announc.">
        <title>Draft genome sequences of fungus Aspergillus calidoustus.</title>
        <authorList>
            <person name="Horn F."/>
            <person name="Linde J."/>
            <person name="Mattern D.J."/>
            <person name="Walther G."/>
            <person name="Guthke R."/>
            <person name="Scherlach K."/>
            <person name="Martin K."/>
            <person name="Brakhage A.A."/>
            <person name="Petzke L."/>
            <person name="Valiante V."/>
        </authorList>
    </citation>
    <scope>NUCLEOTIDE SEQUENCE [LARGE SCALE GENOMIC DNA]</scope>
    <source>
        <strain evidence="3">SF006504</strain>
    </source>
</reference>
<evidence type="ECO:0000313" key="3">
    <source>
        <dbReference type="Proteomes" id="UP000054771"/>
    </source>
</evidence>
<organism evidence="2 3">
    <name type="scientific">Aspergillus calidoustus</name>
    <dbReference type="NCBI Taxonomy" id="454130"/>
    <lineage>
        <taxon>Eukaryota</taxon>
        <taxon>Fungi</taxon>
        <taxon>Dikarya</taxon>
        <taxon>Ascomycota</taxon>
        <taxon>Pezizomycotina</taxon>
        <taxon>Eurotiomycetes</taxon>
        <taxon>Eurotiomycetidae</taxon>
        <taxon>Eurotiales</taxon>
        <taxon>Aspergillaceae</taxon>
        <taxon>Aspergillus</taxon>
        <taxon>Aspergillus subgen. Nidulantes</taxon>
    </lineage>
</organism>
<sequence length="344" mass="38993">MAAALTSANAQPSENKQLGQYFESATPFKKSPSLPNDILYEIFSYYLREQEAEIRNPSPERNPDSATKLRSTLCSVLFLSRRFYLLVRPFLYHTICLSNSVDVEKLYNTVRANPSMRKHVKALLVMEPTDFSTFPKTKDPTPDLLDIVPRRKHRVWYPREHSTALQAGIRVKVPKYLYLFLHQARRSRDAGSDGGGGSALALARQRRGSRHLENPLPKSRLLHARFRVPAQHTVALHLPDCAGAEAVFPVAVRHQHLVDPQTDGLEPDHSYGLVNAGAVRPLKSLEVLSLHLCPMFFFRPDEQSYLEAALQTQATNLKELRLSAHSTTAPKLSWYPRYKPYVLS</sequence>
<evidence type="ECO:0000313" key="2">
    <source>
        <dbReference type="EMBL" id="CEL06862.1"/>
    </source>
</evidence>
<gene>
    <name evidence="2" type="ORF">ASPCAL10033</name>
</gene>
<dbReference type="Proteomes" id="UP000054771">
    <property type="component" value="Unassembled WGS sequence"/>
</dbReference>
<accession>A0A0U5G8C3</accession>
<keyword evidence="3" id="KW-1185">Reference proteome</keyword>
<dbReference type="OrthoDB" id="10582952at2759"/>